<dbReference type="GO" id="GO:0016787">
    <property type="term" value="F:hydrolase activity"/>
    <property type="evidence" value="ECO:0007669"/>
    <property type="project" value="UniProtKB-KW"/>
</dbReference>
<dbReference type="Proteomes" id="UP001597260">
    <property type="component" value="Unassembled WGS sequence"/>
</dbReference>
<comment type="caution">
    <text evidence="2">The sequence shown here is derived from an EMBL/GenBank/DDBJ whole genome shotgun (WGS) entry which is preliminary data.</text>
</comment>
<accession>A0ABW3YCY2</accession>
<dbReference type="InterPro" id="IPR010427">
    <property type="entry name" value="DUF1023"/>
</dbReference>
<sequence length="441" mass="46802">MTATGFRAVPAALDTAASELTGGADQLSAVRSRFSTPVVAAEAFGLLPQSQRALQAHGTSLQTSTAEMEAATTGTRRLAAGITASVANYRQGDARVSQNFLSLLGGANAQAQASRGGSAPAGSAPFADRIAANRQAISDALTAERQRLADLKAQLDGPPYHRDPAAERFIREDIEKSQARIDLYENVLSEHRKILSFDPSGDGSMVELVGDIGPNTRNVAVFVPGTYSELATFERYHDTMAGFVDAAPKRDLAVVLWMDGDLPSNLFPQAPSARFADDLGPRLADFSRELRTEIGGSAAAGNNIQVTYAGHSYGGAVVGTAEQFGLDANRVLHIESAGMGHNVDGPEDLRPAQSNVQRYSMTAPGDPIAWVRDVNIFNWGHGADPDEFPGVVRLETGNYPDGRPLEGKAAHSDVLIYHSDAWWNIYNVFTGGAVVPVASTP</sequence>
<evidence type="ECO:0000313" key="2">
    <source>
        <dbReference type="EMBL" id="MFD1321275.1"/>
    </source>
</evidence>
<dbReference type="EMBL" id="JBHTMP010000010">
    <property type="protein sequence ID" value="MFD1321275.1"/>
    <property type="molecule type" value="Genomic_DNA"/>
</dbReference>
<dbReference type="RefSeq" id="WP_377569234.1">
    <property type="nucleotide sequence ID" value="NZ_JBHTMP010000010.1"/>
</dbReference>
<evidence type="ECO:0000259" key="1">
    <source>
        <dbReference type="Pfam" id="PF06259"/>
    </source>
</evidence>
<reference evidence="3" key="1">
    <citation type="journal article" date="2019" name="Int. J. Syst. Evol. Microbiol.">
        <title>The Global Catalogue of Microorganisms (GCM) 10K type strain sequencing project: providing services to taxonomists for standard genome sequencing and annotation.</title>
        <authorList>
            <consortium name="The Broad Institute Genomics Platform"/>
            <consortium name="The Broad Institute Genome Sequencing Center for Infectious Disease"/>
            <person name="Wu L."/>
            <person name="Ma J."/>
        </authorList>
    </citation>
    <scope>NUCLEOTIDE SEQUENCE [LARGE SCALE GENOMIC DNA]</scope>
    <source>
        <strain evidence="3">JCM 31037</strain>
    </source>
</reference>
<keyword evidence="2" id="KW-0378">Hydrolase</keyword>
<feature type="domain" description="DUF1023" evidence="1">
    <location>
        <begin position="198"/>
        <end position="371"/>
    </location>
</feature>
<gene>
    <name evidence="2" type="ORF">ACFQ4H_09260</name>
</gene>
<evidence type="ECO:0000313" key="3">
    <source>
        <dbReference type="Proteomes" id="UP001597260"/>
    </source>
</evidence>
<dbReference type="Pfam" id="PF06259">
    <property type="entry name" value="Abhydrolase_8"/>
    <property type="match status" value="1"/>
</dbReference>
<name>A0ABW3YCY2_9ACTN</name>
<keyword evidence="3" id="KW-1185">Reference proteome</keyword>
<proteinExistence type="predicted"/>
<protein>
    <submittedName>
        <fullName evidence="2">Alpha/beta hydrolase</fullName>
    </submittedName>
</protein>
<organism evidence="2 3">
    <name type="scientific">Micromonospora sonneratiae</name>
    <dbReference type="NCBI Taxonomy" id="1184706"/>
    <lineage>
        <taxon>Bacteria</taxon>
        <taxon>Bacillati</taxon>
        <taxon>Actinomycetota</taxon>
        <taxon>Actinomycetes</taxon>
        <taxon>Micromonosporales</taxon>
        <taxon>Micromonosporaceae</taxon>
        <taxon>Micromonospora</taxon>
    </lineage>
</organism>